<accession>A0A1X7S6U7</accession>
<dbReference type="SUPFAM" id="SSF81383">
    <property type="entry name" value="F-box domain"/>
    <property type="match status" value="1"/>
</dbReference>
<dbReference type="AlphaFoldDB" id="A0A1X7S6U7"/>
<dbReference type="Pfam" id="PF12937">
    <property type="entry name" value="F-box-like"/>
    <property type="match status" value="1"/>
</dbReference>
<reference evidence="3 4" key="1">
    <citation type="submission" date="2016-06" db="EMBL/GenBank/DDBJ databases">
        <authorList>
            <person name="Kjaerup R.B."/>
            <person name="Dalgaard T.S."/>
            <person name="Juul-Madsen H.R."/>
        </authorList>
    </citation>
    <scope>NUCLEOTIDE SEQUENCE [LARGE SCALE GENOMIC DNA]</scope>
</reference>
<dbReference type="PROSITE" id="PS50181">
    <property type="entry name" value="FBOX"/>
    <property type="match status" value="1"/>
</dbReference>
<keyword evidence="4" id="KW-1185">Reference proteome</keyword>
<dbReference type="InterPro" id="IPR036047">
    <property type="entry name" value="F-box-like_dom_sf"/>
</dbReference>
<evidence type="ECO:0000313" key="3">
    <source>
        <dbReference type="EMBL" id="SMQ55398.1"/>
    </source>
</evidence>
<dbReference type="InterPro" id="IPR001810">
    <property type="entry name" value="F-box_dom"/>
</dbReference>
<name>A0A1X7S6U7_ZYMT9</name>
<sequence length="349" mass="40019">MGPTPDWSPSRHGVEEIFEDDIFWDGGTNDGMPFHPWCLEVYQRAALQQKQPKTIDDMGDWWEHTEAMMECEKELQRGMGYEESNGQYWEHQKGQEFFIADPLKDFELVKLLQDAVIEPSEAFDPADSAFPDWPSHDPTASPSKSGVPTDPFLHLPAELLQQILSELPTPTVAALREVSRAFAHIPISFFHTLLRQDYPWIWEADSTTPVAHYSHWTQAVIDKAARKLANDTLQLAGHANSIVVSPEETTPSQARIAIIDATNAIDTDSTRPAATLKNDQAHVIPVFLPRIRTNWFKLYAALKKRGAEVPGLKNRERIWRDCEEIMRKIDEMRIRERDEGIRKLRRCIR</sequence>
<organism evidence="3 4">
    <name type="scientific">Zymoseptoria tritici (strain ST99CH_3D7)</name>
    <dbReference type="NCBI Taxonomy" id="1276538"/>
    <lineage>
        <taxon>Eukaryota</taxon>
        <taxon>Fungi</taxon>
        <taxon>Dikarya</taxon>
        <taxon>Ascomycota</taxon>
        <taxon>Pezizomycotina</taxon>
        <taxon>Dothideomycetes</taxon>
        <taxon>Dothideomycetidae</taxon>
        <taxon>Mycosphaerellales</taxon>
        <taxon>Mycosphaerellaceae</taxon>
        <taxon>Zymoseptoria</taxon>
    </lineage>
</organism>
<protein>
    <recommendedName>
        <fullName evidence="2">F-box domain-containing protein</fullName>
    </recommendedName>
</protein>
<evidence type="ECO:0000256" key="1">
    <source>
        <dbReference type="SAM" id="MobiDB-lite"/>
    </source>
</evidence>
<feature type="domain" description="F-box" evidence="2">
    <location>
        <begin position="149"/>
        <end position="193"/>
    </location>
</feature>
<dbReference type="Proteomes" id="UP000215127">
    <property type="component" value="Chromosome 11"/>
</dbReference>
<gene>
    <name evidence="3" type="ORF">ZT3D7_G10553</name>
</gene>
<feature type="region of interest" description="Disordered" evidence="1">
    <location>
        <begin position="127"/>
        <end position="148"/>
    </location>
</feature>
<evidence type="ECO:0000313" key="4">
    <source>
        <dbReference type="Proteomes" id="UP000215127"/>
    </source>
</evidence>
<evidence type="ECO:0000259" key="2">
    <source>
        <dbReference type="PROSITE" id="PS50181"/>
    </source>
</evidence>
<dbReference type="EMBL" id="LT853702">
    <property type="protein sequence ID" value="SMQ55398.1"/>
    <property type="molecule type" value="Genomic_DNA"/>
</dbReference>
<proteinExistence type="predicted"/>
<dbReference type="STRING" id="1276538.A0A1X7S6U7"/>